<evidence type="ECO:0000256" key="1">
    <source>
        <dbReference type="ARBA" id="ARBA00006484"/>
    </source>
</evidence>
<dbReference type="InterPro" id="IPR036291">
    <property type="entry name" value="NAD(P)-bd_dom_sf"/>
</dbReference>
<dbReference type="GO" id="GO:0016491">
    <property type="term" value="F:oxidoreductase activity"/>
    <property type="evidence" value="ECO:0007669"/>
    <property type="project" value="UniProtKB-KW"/>
</dbReference>
<protein>
    <submittedName>
        <fullName evidence="4">Protochlorophyllide reductase A, chloroplastic</fullName>
    </submittedName>
</protein>
<dbReference type="AlphaFoldDB" id="A0A9N8HBI9"/>
<dbReference type="PANTHER" id="PTHR24320">
    <property type="entry name" value="RETINOL DEHYDROGENASE"/>
    <property type="match status" value="1"/>
</dbReference>
<dbReference type="Gene3D" id="3.40.50.720">
    <property type="entry name" value="NAD(P)-binding Rossmann-like Domain"/>
    <property type="match status" value="1"/>
</dbReference>
<evidence type="ECO:0000259" key="3">
    <source>
        <dbReference type="SMART" id="SM00822"/>
    </source>
</evidence>
<organism evidence="4 5">
    <name type="scientific">Seminavis robusta</name>
    <dbReference type="NCBI Taxonomy" id="568900"/>
    <lineage>
        <taxon>Eukaryota</taxon>
        <taxon>Sar</taxon>
        <taxon>Stramenopiles</taxon>
        <taxon>Ochrophyta</taxon>
        <taxon>Bacillariophyta</taxon>
        <taxon>Bacillariophyceae</taxon>
        <taxon>Bacillariophycidae</taxon>
        <taxon>Naviculales</taxon>
        <taxon>Naviculaceae</taxon>
        <taxon>Seminavis</taxon>
    </lineage>
</organism>
<dbReference type="InterPro" id="IPR057326">
    <property type="entry name" value="KR_dom"/>
</dbReference>
<dbReference type="PANTHER" id="PTHR24320:SF152">
    <property type="entry name" value="SHORT-CHAIN DEHYDROGENASE_REDUCTASE FAMILY PROTEIN"/>
    <property type="match status" value="1"/>
</dbReference>
<dbReference type="OrthoDB" id="45918at2759"/>
<comment type="caution">
    <text evidence="4">The sequence shown here is derived from an EMBL/GenBank/DDBJ whole genome shotgun (WGS) entry which is preliminary data.</text>
</comment>
<name>A0A9N8HBI9_9STRA</name>
<dbReference type="SUPFAM" id="SSF51735">
    <property type="entry name" value="NAD(P)-binding Rossmann-fold domains"/>
    <property type="match status" value="1"/>
</dbReference>
<accession>A0A9N8HBI9</accession>
<dbReference type="InterPro" id="IPR002347">
    <property type="entry name" value="SDR_fam"/>
</dbReference>
<evidence type="ECO:0000313" key="4">
    <source>
        <dbReference type="EMBL" id="CAB9508868.1"/>
    </source>
</evidence>
<feature type="domain" description="Ketoreductase" evidence="3">
    <location>
        <begin position="6"/>
        <end position="176"/>
    </location>
</feature>
<dbReference type="SMART" id="SM00822">
    <property type="entry name" value="PKS_KR"/>
    <property type="match status" value="1"/>
</dbReference>
<keyword evidence="2" id="KW-0560">Oxidoreductase</keyword>
<comment type="similarity">
    <text evidence="1">Belongs to the short-chain dehydrogenases/reductases (SDR) family.</text>
</comment>
<sequence length="316" mass="33380">MSPPTKVVLITGANAGLGYESARQLASKDGVEKVLLACRNPEKAQAAKKSLEESTGKDGDFYEVVVMDVSSLDSVRKAVDSLSSAVAIDGLILNAGGGGGSNPAELTTDGVTAIFGANVLGHVLLVDLLLKNKKLSSGGSVVLAGSEASRGIPSLGMPAPVLKDGSVEELTAIADGSRFAEKEKTFDGMYSITKLVATLWMSSMARKEPSFRFVTMSPGMTAGTNVADHVPAMLRFLYKRVFFPLFQLLGKAHGVDSGAKRYVDALLDGDTYKTGIFYASKVGATGEVGDQAIFSDVFTKEDYQDNAYTTVHKFIK</sequence>
<gene>
    <name evidence="4" type="ORF">SEMRO_364_G127160.1</name>
</gene>
<dbReference type="Proteomes" id="UP001153069">
    <property type="component" value="Unassembled WGS sequence"/>
</dbReference>
<evidence type="ECO:0000256" key="2">
    <source>
        <dbReference type="ARBA" id="ARBA00023002"/>
    </source>
</evidence>
<reference evidence="4" key="1">
    <citation type="submission" date="2020-06" db="EMBL/GenBank/DDBJ databases">
        <authorList>
            <consortium name="Plant Systems Biology data submission"/>
        </authorList>
    </citation>
    <scope>NUCLEOTIDE SEQUENCE</scope>
    <source>
        <strain evidence="4">D6</strain>
    </source>
</reference>
<proteinExistence type="inferred from homology"/>
<keyword evidence="5" id="KW-1185">Reference proteome</keyword>
<dbReference type="Pfam" id="PF00106">
    <property type="entry name" value="adh_short"/>
    <property type="match status" value="1"/>
</dbReference>
<dbReference type="PRINTS" id="PR00081">
    <property type="entry name" value="GDHRDH"/>
</dbReference>
<dbReference type="EMBL" id="CAICTM010000363">
    <property type="protein sequence ID" value="CAB9508868.1"/>
    <property type="molecule type" value="Genomic_DNA"/>
</dbReference>
<evidence type="ECO:0000313" key="5">
    <source>
        <dbReference type="Proteomes" id="UP001153069"/>
    </source>
</evidence>